<protein>
    <submittedName>
        <fullName evidence="5">Lrp/AsnC family transcriptional regulator</fullName>
    </submittedName>
</protein>
<dbReference type="Proteomes" id="UP001299235">
    <property type="component" value="Unassembled WGS sequence"/>
</dbReference>
<evidence type="ECO:0000313" key="5">
    <source>
        <dbReference type="EMBL" id="MCC2150382.1"/>
    </source>
</evidence>
<dbReference type="EMBL" id="JAJEQE010000074">
    <property type="protein sequence ID" value="MCC2150382.1"/>
    <property type="molecule type" value="Genomic_DNA"/>
</dbReference>
<dbReference type="PANTHER" id="PTHR30154">
    <property type="entry name" value="LEUCINE-RESPONSIVE REGULATORY PROTEIN"/>
    <property type="match status" value="1"/>
</dbReference>
<comment type="caution">
    <text evidence="5">The sequence shown here is derived from an EMBL/GenBank/DDBJ whole genome shotgun (WGS) entry which is preliminary data.</text>
</comment>
<dbReference type="InterPro" id="IPR019888">
    <property type="entry name" value="Tscrpt_reg_AsnC-like"/>
</dbReference>
<proteinExistence type="predicted"/>
<organism evidence="5 6">
    <name type="scientific">Hominisplanchenecus faecis</name>
    <dbReference type="NCBI Taxonomy" id="2885351"/>
    <lineage>
        <taxon>Bacteria</taxon>
        <taxon>Bacillati</taxon>
        <taxon>Bacillota</taxon>
        <taxon>Clostridia</taxon>
        <taxon>Lachnospirales</taxon>
        <taxon>Lachnospiraceae</taxon>
        <taxon>Hominisplanchenecus</taxon>
    </lineage>
</organism>
<keyword evidence="3" id="KW-0804">Transcription</keyword>
<evidence type="ECO:0000256" key="2">
    <source>
        <dbReference type="ARBA" id="ARBA00023125"/>
    </source>
</evidence>
<name>A0ABS8EZ71_9FIRM</name>
<keyword evidence="6" id="KW-1185">Reference proteome</keyword>
<dbReference type="SUPFAM" id="SSF46785">
    <property type="entry name" value="Winged helix' DNA-binding domain"/>
    <property type="match status" value="1"/>
</dbReference>
<dbReference type="SUPFAM" id="SSF54909">
    <property type="entry name" value="Dimeric alpha+beta barrel"/>
    <property type="match status" value="1"/>
</dbReference>
<reference evidence="5 6" key="1">
    <citation type="submission" date="2021-10" db="EMBL/GenBank/DDBJ databases">
        <title>Anaerobic single-cell dispensing facilitates the cultivation of human gut bacteria.</title>
        <authorList>
            <person name="Afrizal A."/>
        </authorList>
    </citation>
    <scope>NUCLEOTIDE SEQUENCE [LARGE SCALE GENOMIC DNA]</scope>
    <source>
        <strain evidence="5 6">CLA-AA-H246</strain>
    </source>
</reference>
<dbReference type="Pfam" id="PF13412">
    <property type="entry name" value="HTH_24"/>
    <property type="match status" value="1"/>
</dbReference>
<evidence type="ECO:0000259" key="4">
    <source>
        <dbReference type="PROSITE" id="PS50956"/>
    </source>
</evidence>
<dbReference type="RefSeq" id="WP_022119063.1">
    <property type="nucleotide sequence ID" value="NZ_JAJEQE010000074.1"/>
</dbReference>
<dbReference type="InterPro" id="IPR036388">
    <property type="entry name" value="WH-like_DNA-bd_sf"/>
</dbReference>
<dbReference type="PRINTS" id="PR00033">
    <property type="entry name" value="HTHASNC"/>
</dbReference>
<dbReference type="Pfam" id="PF01037">
    <property type="entry name" value="AsnC_trans_reg"/>
    <property type="match status" value="1"/>
</dbReference>
<keyword evidence="2" id="KW-0238">DNA-binding</keyword>
<evidence type="ECO:0000256" key="1">
    <source>
        <dbReference type="ARBA" id="ARBA00023015"/>
    </source>
</evidence>
<dbReference type="InterPro" id="IPR011008">
    <property type="entry name" value="Dimeric_a/b-barrel"/>
</dbReference>
<gene>
    <name evidence="5" type="ORF">LKD42_14220</name>
</gene>
<dbReference type="InterPro" id="IPR011991">
    <property type="entry name" value="ArsR-like_HTH"/>
</dbReference>
<dbReference type="SMART" id="SM00344">
    <property type="entry name" value="HTH_ASNC"/>
    <property type="match status" value="1"/>
</dbReference>
<dbReference type="Gene3D" id="1.10.10.10">
    <property type="entry name" value="Winged helix-like DNA-binding domain superfamily/Winged helix DNA-binding domain"/>
    <property type="match status" value="1"/>
</dbReference>
<feature type="domain" description="HTH asnC-type" evidence="4">
    <location>
        <begin position="1"/>
        <end position="62"/>
    </location>
</feature>
<sequence>MDYLDQQILMKLKENARQSASDISKEIHLSVSTVIDRIRKMESSGVIESYTVITDEKKTGNDVTALMEISLEHPRYNELFIENIKKNPNIISCYYLTGEFDYLLKIACQSSEHLEQIHHWIKDQGGVRQTRTHYVLRTEKNIYSPLPEAKE</sequence>
<dbReference type="Gene3D" id="3.30.70.920">
    <property type="match status" value="1"/>
</dbReference>
<dbReference type="InterPro" id="IPR019887">
    <property type="entry name" value="Tscrpt_reg_AsnC/Lrp_C"/>
</dbReference>
<dbReference type="InterPro" id="IPR000485">
    <property type="entry name" value="AsnC-type_HTH_dom"/>
</dbReference>
<dbReference type="CDD" id="cd00090">
    <property type="entry name" value="HTH_ARSR"/>
    <property type="match status" value="1"/>
</dbReference>
<dbReference type="PROSITE" id="PS50956">
    <property type="entry name" value="HTH_ASNC_2"/>
    <property type="match status" value="1"/>
</dbReference>
<keyword evidence="1" id="KW-0805">Transcription regulation</keyword>
<accession>A0ABS8EZ71</accession>
<evidence type="ECO:0000256" key="3">
    <source>
        <dbReference type="ARBA" id="ARBA00023163"/>
    </source>
</evidence>
<dbReference type="PANTHER" id="PTHR30154:SF34">
    <property type="entry name" value="TRANSCRIPTIONAL REGULATOR AZLB"/>
    <property type="match status" value="1"/>
</dbReference>
<evidence type="ECO:0000313" key="6">
    <source>
        <dbReference type="Proteomes" id="UP001299235"/>
    </source>
</evidence>
<dbReference type="InterPro" id="IPR036390">
    <property type="entry name" value="WH_DNA-bd_sf"/>
</dbReference>